<dbReference type="InterPro" id="IPR016024">
    <property type="entry name" value="ARM-type_fold"/>
</dbReference>
<organism evidence="2 3">
    <name type="scientific">Trichomonas vaginalis (strain ATCC PRA-98 / G3)</name>
    <dbReference type="NCBI Taxonomy" id="412133"/>
    <lineage>
        <taxon>Eukaryota</taxon>
        <taxon>Metamonada</taxon>
        <taxon>Parabasalia</taxon>
        <taxon>Trichomonadida</taxon>
        <taxon>Trichomonadidae</taxon>
        <taxon>Trichomonas</taxon>
    </lineage>
</organism>
<evidence type="ECO:0008006" key="4">
    <source>
        <dbReference type="Google" id="ProtNLM"/>
    </source>
</evidence>
<evidence type="ECO:0000313" key="3">
    <source>
        <dbReference type="Proteomes" id="UP000001542"/>
    </source>
</evidence>
<dbReference type="InParanoid" id="A2FKE7"/>
<keyword evidence="3" id="KW-1185">Reference proteome</keyword>
<gene>
    <name evidence="2" type="ORF">TVAG_287480</name>
</gene>
<reference evidence="2" key="2">
    <citation type="journal article" date="2007" name="Science">
        <title>Draft genome sequence of the sexually transmitted pathogen Trichomonas vaginalis.</title>
        <authorList>
            <person name="Carlton J.M."/>
            <person name="Hirt R.P."/>
            <person name="Silva J.C."/>
            <person name="Delcher A.L."/>
            <person name="Schatz M."/>
            <person name="Zhao Q."/>
            <person name="Wortman J.R."/>
            <person name="Bidwell S.L."/>
            <person name="Alsmark U.C.M."/>
            <person name="Besteiro S."/>
            <person name="Sicheritz-Ponten T."/>
            <person name="Noel C.J."/>
            <person name="Dacks J.B."/>
            <person name="Foster P.G."/>
            <person name="Simillion C."/>
            <person name="Van de Peer Y."/>
            <person name="Miranda-Saavedra D."/>
            <person name="Barton G.J."/>
            <person name="Westrop G.D."/>
            <person name="Mueller S."/>
            <person name="Dessi D."/>
            <person name="Fiori P.L."/>
            <person name="Ren Q."/>
            <person name="Paulsen I."/>
            <person name="Zhang H."/>
            <person name="Bastida-Corcuera F.D."/>
            <person name="Simoes-Barbosa A."/>
            <person name="Brown M.T."/>
            <person name="Hayes R.D."/>
            <person name="Mukherjee M."/>
            <person name="Okumura C.Y."/>
            <person name="Schneider R."/>
            <person name="Smith A.J."/>
            <person name="Vanacova S."/>
            <person name="Villalvazo M."/>
            <person name="Haas B.J."/>
            <person name="Pertea M."/>
            <person name="Feldblyum T.V."/>
            <person name="Utterback T.R."/>
            <person name="Shu C.L."/>
            <person name="Osoegawa K."/>
            <person name="de Jong P.J."/>
            <person name="Hrdy I."/>
            <person name="Horvathova L."/>
            <person name="Zubacova Z."/>
            <person name="Dolezal P."/>
            <person name="Malik S.B."/>
            <person name="Logsdon J.M. Jr."/>
            <person name="Henze K."/>
            <person name="Gupta A."/>
            <person name="Wang C.C."/>
            <person name="Dunne R.L."/>
            <person name="Upcroft J.A."/>
            <person name="Upcroft P."/>
            <person name="White O."/>
            <person name="Salzberg S.L."/>
            <person name="Tang P."/>
            <person name="Chiu C.-H."/>
            <person name="Lee Y.-S."/>
            <person name="Embley T.M."/>
            <person name="Coombs G.H."/>
            <person name="Mottram J.C."/>
            <person name="Tachezy J."/>
            <person name="Fraser-Liggett C.M."/>
            <person name="Johnson P.J."/>
        </authorList>
    </citation>
    <scope>NUCLEOTIDE SEQUENCE [LARGE SCALE GENOMIC DNA]</scope>
    <source>
        <strain evidence="2">G3</strain>
    </source>
</reference>
<dbReference type="SMR" id="A2FKE7"/>
<dbReference type="Gene3D" id="1.25.10.10">
    <property type="entry name" value="Leucine-rich Repeat Variant"/>
    <property type="match status" value="1"/>
</dbReference>
<dbReference type="InterPro" id="IPR011989">
    <property type="entry name" value="ARM-like"/>
</dbReference>
<accession>A2FKE7</accession>
<dbReference type="FunFam" id="1.25.10.10:FF:001591">
    <property type="entry name" value="Importin-beta N-terminal domain containing protein"/>
    <property type="match status" value="1"/>
</dbReference>
<dbReference type="OMA" id="NGAHANF"/>
<dbReference type="VEuPathDB" id="TrichDB:TVAGG3_0246930"/>
<sequence>MEARIEELALCIFKSPSNEERKAAEAEIAQLAETVEFYQTAFQIIVSHSNKSVRQEVMVWITKYFKSVPPELKQFCFESFIKSLPNIDRTHLNYAEKMANEWTEEYIKVFGWPAVREKIISPENQLSSLMLAKAVCKELKRKRNQTLELFTDFAVEIFPIFVQILESQDFYLIQMAFHIANRLIKTSETAGPSKQLKEFIEPISEQFLPNLQPFYNYSSILLNIQKTIEYEKLTVEILKFLSNYVYIIKHFLDENTLSPILSYMQSIFTSNLSSKSIGKALELLYSITFRAKVVSVLSENAEYFVSNVFAPFFVLQPAEIEFMETDPALFVQTIEKEGNDWCDPRASVSHIIKKSNQIGLTAVFENLFNYLTTTLQNAENSSQIFSACDMFSSSVYKFDPQQFSELIPTLCELCDNEDFVIRAAAFKILSNAVNCKSTINAIEVCLNHLNDEAILVSYYASVSLSLTFRTIKNSEMKDELLESLRKNSVEIVDIFLRINTEFNNENIAYSLMDILEFFSDDVLPYAVSISENLLKLYEETSKSNEQQGESLIPHSINTLIECMKKMPDNTDSLKEIFSHLLQTTENLIGVCDLEEIFRIGSRIVYNSTHFDPLYWEILPYIQRNLEIEDFLCSRIRPLLSFLIDRDTNINERGVVPIILELLHSCYQRDESDGSDILNIVAGLTVKTGQLEIMQNFADVIAAVYNEDKMIYDGGVDSCVSVILCMSDFQGMSNLFGDITNEMLSEWSECEEFPFKIQTIISKFNDFVNFDFNFAINCLASSIKAIHGQINYKEDDEDDDKLVFYGDMEEEDEKTQKENNEEEDEEKDKMFALDTIGGSFGSSDMSADWFNQSELIKNFHNLMISVKSNEEIMNSLSQLLEQSGDGTDYLSCVDQMLNYAKKIQK</sequence>
<evidence type="ECO:0000313" key="2">
    <source>
        <dbReference type="EMBL" id="EAX94613.1"/>
    </source>
</evidence>
<dbReference type="EMBL" id="DS113847">
    <property type="protein sequence ID" value="EAX94613.1"/>
    <property type="molecule type" value="Genomic_DNA"/>
</dbReference>
<evidence type="ECO:0000256" key="1">
    <source>
        <dbReference type="SAM" id="MobiDB-lite"/>
    </source>
</evidence>
<dbReference type="KEGG" id="tva:4752350"/>
<dbReference type="OrthoDB" id="760868at2759"/>
<dbReference type="VEuPathDB" id="TrichDB:TVAG_287480"/>
<proteinExistence type="predicted"/>
<name>A2FKE7_TRIV3</name>
<dbReference type="AlphaFoldDB" id="A2FKE7"/>
<dbReference type="GO" id="GO:0006606">
    <property type="term" value="P:protein import into nucleus"/>
    <property type="evidence" value="ECO:0000318"/>
    <property type="project" value="GO_Central"/>
</dbReference>
<dbReference type="RefSeq" id="XP_001307543.1">
    <property type="nucleotide sequence ID" value="XM_001307542.1"/>
</dbReference>
<dbReference type="Proteomes" id="UP000001542">
    <property type="component" value="Unassembled WGS sequence"/>
</dbReference>
<feature type="region of interest" description="Disordered" evidence="1">
    <location>
        <begin position="806"/>
        <end position="827"/>
    </location>
</feature>
<reference evidence="2" key="1">
    <citation type="submission" date="2006-10" db="EMBL/GenBank/DDBJ databases">
        <authorList>
            <person name="Amadeo P."/>
            <person name="Zhao Q."/>
            <person name="Wortman J."/>
            <person name="Fraser-Liggett C."/>
            <person name="Carlton J."/>
        </authorList>
    </citation>
    <scope>NUCLEOTIDE SEQUENCE</scope>
    <source>
        <strain evidence="2">G3</strain>
    </source>
</reference>
<dbReference type="SUPFAM" id="SSF48371">
    <property type="entry name" value="ARM repeat"/>
    <property type="match status" value="1"/>
</dbReference>
<dbReference type="GO" id="GO:0005829">
    <property type="term" value="C:cytosol"/>
    <property type="evidence" value="ECO:0000318"/>
    <property type="project" value="GO_Central"/>
</dbReference>
<dbReference type="GO" id="GO:0005635">
    <property type="term" value="C:nuclear envelope"/>
    <property type="evidence" value="ECO:0000318"/>
    <property type="project" value="GO_Central"/>
</dbReference>
<protein>
    <recommendedName>
        <fullName evidence="4">Importin N-terminal domain-containing protein</fullName>
    </recommendedName>
</protein>